<proteinExistence type="predicted"/>
<evidence type="ECO:0000313" key="2">
    <source>
        <dbReference type="Proteomes" id="UP000005237"/>
    </source>
</evidence>
<reference evidence="1" key="2">
    <citation type="submission" date="2022-06" db="UniProtKB">
        <authorList>
            <consortium name="EnsemblMetazoa"/>
        </authorList>
    </citation>
    <scope>IDENTIFICATION</scope>
    <source>
        <strain evidence="1">DF5081</strain>
    </source>
</reference>
<protein>
    <submittedName>
        <fullName evidence="1">Uncharacterized protein</fullName>
    </submittedName>
</protein>
<dbReference type="EnsemblMetazoa" id="CJA29101.1">
    <property type="protein sequence ID" value="CJA29101.1"/>
    <property type="gene ID" value="WBGene00184675"/>
</dbReference>
<keyword evidence="2" id="KW-1185">Reference proteome</keyword>
<accession>A0A8R1IED4</accession>
<dbReference type="Proteomes" id="UP000005237">
    <property type="component" value="Unassembled WGS sequence"/>
</dbReference>
<evidence type="ECO:0000313" key="1">
    <source>
        <dbReference type="EnsemblMetazoa" id="CJA29101.1"/>
    </source>
</evidence>
<sequence>MTISLSGVTSEEMRQVKRDDASFKKALELKRNIEDLTGVLTFILFHNELQSGSVSLKYVIENEWPTQNMSGFVAINESPTWNTTRVVEVYDWIRADSLRSYILNPIEYSNNQIKLPDSLSLTDAQIDQMFESFANNGIEDRFEYSKSVSRAAKLLDPFWEYSGNSTLAMNKTLVLKIYNGMDSYIRHCSEVLNEMKELGKDMVVFNQNLDTLSSFSADYEQFKKLQNFVWLPILKEAFGRLKSTKQHLDILSKYVGENGTNLVVVKSFLNMTISNSSQILISFPNGSGISTIFENEWLKMVLNNGESLLTLKEALLPLLEFFESILNPGAGFRHIQHTYFNGVPKILKTIEMIDFQSVLRSFSEAEANLVQQESITSFFDWGIEQLSESLPNSADFVSFTSELRELLNSKAYAQFDISEWKTFYKDIDEITDEQKFEKVMSSQLFLDYKDLLTSLRRLIEPLESKKTEMSNFLLKISALNSTVPAIKRIVKVAQIMISIKKAMEHFIETLRYFPSLEKYGFEAIGNFLRVTKSKIEESEKLEDSLKRKVNVSEHFDRLNTTSISRELITMLDYSQRAIGVYIEHDVHKIIHTFEANIEALNDKVNSLPDSQRHLVPSTWSYFTTDRPKSDSYLSTLKMWETQISSPNNSLYKFGDILSFPSIGYWPSFDNNYATSILESMNASTIGESKEFLDAKMSLQQLQEIHLLITSQQESISPLLNKTEDFFKQFFEKPPEEKSFW</sequence>
<organism evidence="1 2">
    <name type="scientific">Caenorhabditis japonica</name>
    <dbReference type="NCBI Taxonomy" id="281687"/>
    <lineage>
        <taxon>Eukaryota</taxon>
        <taxon>Metazoa</taxon>
        <taxon>Ecdysozoa</taxon>
        <taxon>Nematoda</taxon>
        <taxon>Chromadorea</taxon>
        <taxon>Rhabditida</taxon>
        <taxon>Rhabditina</taxon>
        <taxon>Rhabditomorpha</taxon>
        <taxon>Rhabditoidea</taxon>
        <taxon>Rhabditidae</taxon>
        <taxon>Peloderinae</taxon>
        <taxon>Caenorhabditis</taxon>
    </lineage>
</organism>
<reference evidence="2" key="1">
    <citation type="submission" date="2010-08" db="EMBL/GenBank/DDBJ databases">
        <authorList>
            <consortium name="Caenorhabditis japonica Sequencing Consortium"/>
            <person name="Wilson R.K."/>
        </authorList>
    </citation>
    <scope>NUCLEOTIDE SEQUENCE [LARGE SCALE GENOMIC DNA]</scope>
    <source>
        <strain evidence="2">DF5081</strain>
    </source>
</reference>
<dbReference type="AlphaFoldDB" id="A0A8R1IED4"/>
<name>A0A8R1IED4_CAEJA</name>